<sequence length="62" mass="7345">MRELINPRDSSTFIWQLRRKRQHFQGRQHFNPTQCCLDTYGEQEAPENALESVTVLLSLNKI</sequence>
<evidence type="ECO:0000313" key="2">
    <source>
        <dbReference type="Proteomes" id="UP000001075"/>
    </source>
</evidence>
<dbReference type="AlphaFoldDB" id="G3IAS5"/>
<proteinExistence type="predicted"/>
<gene>
    <name evidence="1" type="ORF">I79_020704</name>
</gene>
<protein>
    <submittedName>
        <fullName evidence="1">Uncharacterized protein</fullName>
    </submittedName>
</protein>
<dbReference type="EMBL" id="JH001748">
    <property type="protein sequence ID" value="EGW07096.1"/>
    <property type="molecule type" value="Genomic_DNA"/>
</dbReference>
<accession>G3IAS5</accession>
<name>G3IAS5_CRIGR</name>
<reference evidence="2" key="1">
    <citation type="journal article" date="2011" name="Nat. Biotechnol.">
        <title>The genomic sequence of the Chinese hamster ovary (CHO)-K1 cell line.</title>
        <authorList>
            <person name="Xu X."/>
            <person name="Nagarajan H."/>
            <person name="Lewis N.E."/>
            <person name="Pan S."/>
            <person name="Cai Z."/>
            <person name="Liu X."/>
            <person name="Chen W."/>
            <person name="Xie M."/>
            <person name="Wang W."/>
            <person name="Hammond S."/>
            <person name="Andersen M.R."/>
            <person name="Neff N."/>
            <person name="Passarelli B."/>
            <person name="Koh W."/>
            <person name="Fan H.C."/>
            <person name="Wang J."/>
            <person name="Gui Y."/>
            <person name="Lee K.H."/>
            <person name="Betenbaugh M.J."/>
            <person name="Quake S.R."/>
            <person name="Famili I."/>
            <person name="Palsson B.O."/>
            <person name="Wang J."/>
        </authorList>
    </citation>
    <scope>NUCLEOTIDE SEQUENCE [LARGE SCALE GENOMIC DNA]</scope>
    <source>
        <strain evidence="2">CHO K1 cell line</strain>
    </source>
</reference>
<dbReference type="Proteomes" id="UP000001075">
    <property type="component" value="Unassembled WGS sequence"/>
</dbReference>
<organism evidence="1 2">
    <name type="scientific">Cricetulus griseus</name>
    <name type="common">Chinese hamster</name>
    <name type="synonym">Cricetulus barabensis griseus</name>
    <dbReference type="NCBI Taxonomy" id="10029"/>
    <lineage>
        <taxon>Eukaryota</taxon>
        <taxon>Metazoa</taxon>
        <taxon>Chordata</taxon>
        <taxon>Craniata</taxon>
        <taxon>Vertebrata</taxon>
        <taxon>Euteleostomi</taxon>
        <taxon>Mammalia</taxon>
        <taxon>Eutheria</taxon>
        <taxon>Euarchontoglires</taxon>
        <taxon>Glires</taxon>
        <taxon>Rodentia</taxon>
        <taxon>Myomorpha</taxon>
        <taxon>Muroidea</taxon>
        <taxon>Cricetidae</taxon>
        <taxon>Cricetinae</taxon>
        <taxon>Cricetulus</taxon>
    </lineage>
</organism>
<evidence type="ECO:0000313" key="1">
    <source>
        <dbReference type="EMBL" id="EGW07096.1"/>
    </source>
</evidence>
<dbReference type="InParanoid" id="G3IAS5"/>